<organism evidence="2 3">
    <name type="scientific">Ophiophagus hannah</name>
    <name type="common">King cobra</name>
    <name type="synonym">Naja hannah</name>
    <dbReference type="NCBI Taxonomy" id="8665"/>
    <lineage>
        <taxon>Eukaryota</taxon>
        <taxon>Metazoa</taxon>
        <taxon>Chordata</taxon>
        <taxon>Craniata</taxon>
        <taxon>Vertebrata</taxon>
        <taxon>Euteleostomi</taxon>
        <taxon>Lepidosauria</taxon>
        <taxon>Squamata</taxon>
        <taxon>Bifurcata</taxon>
        <taxon>Unidentata</taxon>
        <taxon>Episquamata</taxon>
        <taxon>Toxicofera</taxon>
        <taxon>Serpentes</taxon>
        <taxon>Colubroidea</taxon>
        <taxon>Elapidae</taxon>
        <taxon>Elapinae</taxon>
        <taxon>Ophiophagus</taxon>
    </lineage>
</organism>
<protein>
    <recommendedName>
        <fullName evidence="1">Trafficking kinesin-binding protein C-terminal domain-containing protein</fullName>
    </recommendedName>
</protein>
<dbReference type="InterPro" id="IPR022154">
    <property type="entry name" value="TRAK1/2_C"/>
</dbReference>
<comment type="caution">
    <text evidence="2">The sequence shown here is derived from an EMBL/GenBank/DDBJ whole genome shotgun (WGS) entry which is preliminary data.</text>
</comment>
<evidence type="ECO:0000313" key="2">
    <source>
        <dbReference type="EMBL" id="ETE56168.1"/>
    </source>
</evidence>
<dbReference type="OrthoDB" id="10067624at2759"/>
<sequence length="53" mass="5584">MNIPGSNQSSTVNSVISSCVSTPRSSFYGGDVSNIELDNKTNSIILETESTDS</sequence>
<dbReference type="AlphaFoldDB" id="V8N3D2"/>
<keyword evidence="3" id="KW-1185">Reference proteome</keyword>
<dbReference type="Proteomes" id="UP000018936">
    <property type="component" value="Unassembled WGS sequence"/>
</dbReference>
<accession>V8N3D2</accession>
<evidence type="ECO:0000259" key="1">
    <source>
        <dbReference type="Pfam" id="PF12448"/>
    </source>
</evidence>
<gene>
    <name evidence="2" type="ORF">L345_18121</name>
</gene>
<name>V8N3D2_OPHHA</name>
<feature type="non-terminal residue" evidence="2">
    <location>
        <position position="53"/>
    </location>
</feature>
<proteinExistence type="predicted"/>
<reference evidence="2 3" key="1">
    <citation type="journal article" date="2013" name="Proc. Natl. Acad. Sci. U.S.A.">
        <title>The king cobra genome reveals dynamic gene evolution and adaptation in the snake venom system.</title>
        <authorList>
            <person name="Vonk F.J."/>
            <person name="Casewell N.R."/>
            <person name="Henkel C.V."/>
            <person name="Heimberg A.M."/>
            <person name="Jansen H.J."/>
            <person name="McCleary R.J."/>
            <person name="Kerkkamp H.M."/>
            <person name="Vos R.A."/>
            <person name="Guerreiro I."/>
            <person name="Calvete J.J."/>
            <person name="Wuster W."/>
            <person name="Woods A.E."/>
            <person name="Logan J.M."/>
            <person name="Harrison R.A."/>
            <person name="Castoe T.A."/>
            <person name="de Koning A.P."/>
            <person name="Pollock D.D."/>
            <person name="Yandell M."/>
            <person name="Calderon D."/>
            <person name="Renjifo C."/>
            <person name="Currier R.B."/>
            <person name="Salgado D."/>
            <person name="Pla D."/>
            <person name="Sanz L."/>
            <person name="Hyder A.S."/>
            <person name="Ribeiro J.M."/>
            <person name="Arntzen J.W."/>
            <person name="van den Thillart G.E."/>
            <person name="Boetzer M."/>
            <person name="Pirovano W."/>
            <person name="Dirks R.P."/>
            <person name="Spaink H.P."/>
            <person name="Duboule D."/>
            <person name="McGlinn E."/>
            <person name="Kini R.M."/>
            <person name="Richardson M.K."/>
        </authorList>
    </citation>
    <scope>NUCLEOTIDE SEQUENCE</scope>
    <source>
        <tissue evidence="2">Blood</tissue>
    </source>
</reference>
<dbReference type="EMBL" id="AZIM01037069">
    <property type="protein sequence ID" value="ETE56168.1"/>
    <property type="molecule type" value="Genomic_DNA"/>
</dbReference>
<evidence type="ECO:0000313" key="3">
    <source>
        <dbReference type="Proteomes" id="UP000018936"/>
    </source>
</evidence>
<feature type="domain" description="Trafficking kinesin-binding protein C-terminal" evidence="1">
    <location>
        <begin position="1"/>
        <end position="52"/>
    </location>
</feature>
<dbReference type="Pfam" id="PF12448">
    <property type="entry name" value="Milton"/>
    <property type="match status" value="1"/>
</dbReference>